<name>A0A1I3RQU8_9SPHI</name>
<evidence type="ECO:0000313" key="13">
    <source>
        <dbReference type="EMBL" id="SFJ48668.1"/>
    </source>
</evidence>
<evidence type="ECO:0000256" key="8">
    <source>
        <dbReference type="ARBA" id="ARBA00023065"/>
    </source>
</evidence>
<keyword evidence="9 11" id="KW-0472">Membrane</keyword>
<evidence type="ECO:0000256" key="9">
    <source>
        <dbReference type="ARBA" id="ARBA00023136"/>
    </source>
</evidence>
<feature type="domain" description="TonB-dependent receptor plug" evidence="12">
    <location>
        <begin position="126"/>
        <end position="249"/>
    </location>
</feature>
<dbReference type="NCBIfam" id="TIGR04057">
    <property type="entry name" value="SusC_RagA_signa"/>
    <property type="match status" value="1"/>
</dbReference>
<reference evidence="13 14" key="1">
    <citation type="submission" date="2016-10" db="EMBL/GenBank/DDBJ databases">
        <authorList>
            <person name="de Groot N.N."/>
        </authorList>
    </citation>
    <scope>NUCLEOTIDE SEQUENCE [LARGE SCALE GENOMIC DNA]</scope>
    <source>
        <strain evidence="13 14">RK1</strain>
    </source>
</reference>
<evidence type="ECO:0000256" key="11">
    <source>
        <dbReference type="PROSITE-ProRule" id="PRU01360"/>
    </source>
</evidence>
<keyword evidence="7" id="KW-0408">Iron</keyword>
<dbReference type="InterPro" id="IPR039426">
    <property type="entry name" value="TonB-dep_rcpt-like"/>
</dbReference>
<dbReference type="Gene3D" id="2.170.130.10">
    <property type="entry name" value="TonB-dependent receptor, plug domain"/>
    <property type="match status" value="1"/>
</dbReference>
<sequence length="1129" mass="123863">MESFTIKRDWVKTFLCLVIGLWGYMDVLAQDRLNVSGTVTGPDGNPVAGVTVSLEGTNSAAATDDAGRYVLNNVVSNGTLVFKAVGYQTTSVSIGGKTVINIELTHGQEALDEVVVTALGIKREERSLGYSVGRVSGEELNRVANENVLSGMAGKVPGVAISSTGGTGSSVSMVIRGATSLSSDNQPLFVVDGVPIANTLNNVSQVGNDNRVDYGNAISSLNPDDIESISILKGPSAAALYGSRAGNGVVLITTKSGASVNKMTVSVNSNTVFDMPYKYLDMHTKFATGVFPFTPEFNPFAGGILEIEEGSAGGVGPELDKGYKAIQWNSPLDENGNPIPTELKSYPNNVRNFVETGITTTNGISIANSTEKMNYRVSYSNMTNRGIIPNTDLSRNSLNMSSTLKLHRDFSISTNIDYSRNGSNNRPATNRGANPMQWAYGVSPHINILDLKNYWVEGKENIEQLTPALGEKNNPYFLAYGVSNRFVRDRVFGNVRADWQITPELDVMARYALDTYQEQRESKIPYSYTEDSRGAYGIFNLHRQEQNIDFLATYKKGFNWIDLSVSAGGNTRYVNNRDENNSSKGGSGLVVPGLYTLSNISPSGLNYGSYLSEKSVNSVYGMLNLGFNDMVYLDLTARNDWSSTLPADNRSYFYPSASLSVLLDEVFSLPQQVSLAKLRGGVARAGNDTGPYNLINVLANAGAWDDVTRLTKPGNLLLPNLKPEIATSYEYGLDLGLWDNRLRFEGTYYQLDNENQIIPTKLPGSSGFTSKNINAGLLRSKGFELSLGGTPVLTNDWRWDINVNWYRNRTRIVELTEGLEFYDLWGDAKGGARTYVGQEIGDLYDAQLVTVTDPNSKYYGWPLLDESGSWQSVSMNNTTNKIGNFNPDFTMGVMSSLSYKQFSLSFSLDMRFGGDFVSQTYRYSESDLRTQRFLDNLINPNGMTGTELANYLVDNDLVVVHGNRFNIVGGPTQEMGGFPFELEDGSQFPYGGVFNPGVIAAYDGEGNITGYTENLGGPGTKYIAYGDNYPWDFMRAATFDASYIKLREISLGYELPTNFVRRLGISNANIAVYSRNIILWTKSKIGIDPEMAFQQENNGQAGTQFRQGIERYNVTPWVIPVGFKLGVNF</sequence>
<dbReference type="GO" id="GO:0009279">
    <property type="term" value="C:cell outer membrane"/>
    <property type="evidence" value="ECO:0007669"/>
    <property type="project" value="UniProtKB-SubCell"/>
</dbReference>
<evidence type="ECO:0000256" key="5">
    <source>
        <dbReference type="ARBA" id="ARBA00022692"/>
    </source>
</evidence>
<dbReference type="SUPFAM" id="SSF49464">
    <property type="entry name" value="Carboxypeptidase regulatory domain-like"/>
    <property type="match status" value="1"/>
</dbReference>
<organism evidence="13 14">
    <name type="scientific">Parapedobacter indicus</name>
    <dbReference type="NCBI Taxonomy" id="1477437"/>
    <lineage>
        <taxon>Bacteria</taxon>
        <taxon>Pseudomonadati</taxon>
        <taxon>Bacteroidota</taxon>
        <taxon>Sphingobacteriia</taxon>
        <taxon>Sphingobacteriales</taxon>
        <taxon>Sphingobacteriaceae</taxon>
        <taxon>Parapedobacter</taxon>
    </lineage>
</organism>
<evidence type="ECO:0000313" key="14">
    <source>
        <dbReference type="Proteomes" id="UP000198670"/>
    </source>
</evidence>
<dbReference type="InterPro" id="IPR037066">
    <property type="entry name" value="Plug_dom_sf"/>
</dbReference>
<dbReference type="InterPro" id="IPR023996">
    <property type="entry name" value="TonB-dep_OMP_SusC/RagA"/>
</dbReference>
<dbReference type="NCBIfam" id="TIGR04056">
    <property type="entry name" value="OMP_RagA_SusC"/>
    <property type="match status" value="1"/>
</dbReference>
<dbReference type="Pfam" id="PF07715">
    <property type="entry name" value="Plug"/>
    <property type="match status" value="1"/>
</dbReference>
<keyword evidence="10 11" id="KW-0998">Cell outer membrane</keyword>
<dbReference type="Proteomes" id="UP000198670">
    <property type="component" value="Unassembled WGS sequence"/>
</dbReference>
<keyword evidence="14" id="KW-1185">Reference proteome</keyword>
<proteinExistence type="inferred from homology"/>
<dbReference type="InterPro" id="IPR023997">
    <property type="entry name" value="TonB-dep_OMP_SusC/RagA_CS"/>
</dbReference>
<dbReference type="InterPro" id="IPR036942">
    <property type="entry name" value="Beta-barrel_TonB_sf"/>
</dbReference>
<evidence type="ECO:0000259" key="12">
    <source>
        <dbReference type="Pfam" id="PF07715"/>
    </source>
</evidence>
<evidence type="ECO:0000256" key="10">
    <source>
        <dbReference type="ARBA" id="ARBA00023237"/>
    </source>
</evidence>
<dbReference type="SUPFAM" id="SSF56935">
    <property type="entry name" value="Porins"/>
    <property type="match status" value="1"/>
</dbReference>
<dbReference type="InterPro" id="IPR008969">
    <property type="entry name" value="CarboxyPept-like_regulatory"/>
</dbReference>
<dbReference type="AlphaFoldDB" id="A0A1I3RQU8"/>
<gene>
    <name evidence="13" type="ORF">SAMN05444682_11093</name>
</gene>
<dbReference type="Gene3D" id="2.40.170.20">
    <property type="entry name" value="TonB-dependent receptor, beta-barrel domain"/>
    <property type="match status" value="1"/>
</dbReference>
<dbReference type="EMBL" id="FOQO01000010">
    <property type="protein sequence ID" value="SFJ48668.1"/>
    <property type="molecule type" value="Genomic_DNA"/>
</dbReference>
<protein>
    <submittedName>
        <fullName evidence="13">TonB-linked outer membrane protein, SusC/RagA family</fullName>
    </submittedName>
</protein>
<dbReference type="Gene3D" id="2.60.40.1120">
    <property type="entry name" value="Carboxypeptidase-like, regulatory domain"/>
    <property type="match status" value="1"/>
</dbReference>
<comment type="subcellular location">
    <subcellularLocation>
        <location evidence="1 11">Cell outer membrane</location>
        <topology evidence="1 11">Multi-pass membrane protein</topology>
    </subcellularLocation>
</comment>
<dbReference type="GO" id="GO:0015344">
    <property type="term" value="F:siderophore uptake transmembrane transporter activity"/>
    <property type="evidence" value="ECO:0007669"/>
    <property type="project" value="TreeGrafter"/>
</dbReference>
<evidence type="ECO:0000256" key="1">
    <source>
        <dbReference type="ARBA" id="ARBA00004571"/>
    </source>
</evidence>
<keyword evidence="5 11" id="KW-0812">Transmembrane</keyword>
<dbReference type="PROSITE" id="PS52016">
    <property type="entry name" value="TONB_DEPENDENT_REC_3"/>
    <property type="match status" value="1"/>
</dbReference>
<evidence type="ECO:0000256" key="4">
    <source>
        <dbReference type="ARBA" id="ARBA00022496"/>
    </source>
</evidence>
<keyword evidence="6" id="KW-0732">Signal</keyword>
<dbReference type="Pfam" id="PF13715">
    <property type="entry name" value="CarbopepD_reg_2"/>
    <property type="match status" value="1"/>
</dbReference>
<keyword evidence="3 11" id="KW-1134">Transmembrane beta strand</keyword>
<dbReference type="PANTHER" id="PTHR32552">
    <property type="entry name" value="FERRICHROME IRON RECEPTOR-RELATED"/>
    <property type="match status" value="1"/>
</dbReference>
<accession>A0A1I3RQU8</accession>
<dbReference type="PANTHER" id="PTHR32552:SF68">
    <property type="entry name" value="FERRICHROME OUTER MEMBRANE TRANSPORTER_PHAGE RECEPTOR"/>
    <property type="match status" value="1"/>
</dbReference>
<dbReference type="STRING" id="1477437.SAMN05444682_11093"/>
<keyword evidence="4" id="KW-0410">Iron transport</keyword>
<dbReference type="InterPro" id="IPR012910">
    <property type="entry name" value="Plug_dom"/>
</dbReference>
<keyword evidence="8" id="KW-0406">Ion transport</keyword>
<dbReference type="RefSeq" id="WP_219822845.1">
    <property type="nucleotide sequence ID" value="NZ_FOQO01000010.1"/>
</dbReference>
<evidence type="ECO:0000256" key="2">
    <source>
        <dbReference type="ARBA" id="ARBA00022448"/>
    </source>
</evidence>
<keyword evidence="2 11" id="KW-0813">Transport</keyword>
<comment type="similarity">
    <text evidence="11">Belongs to the TonB-dependent receptor family.</text>
</comment>
<evidence type="ECO:0000256" key="6">
    <source>
        <dbReference type="ARBA" id="ARBA00022729"/>
    </source>
</evidence>
<evidence type="ECO:0000256" key="3">
    <source>
        <dbReference type="ARBA" id="ARBA00022452"/>
    </source>
</evidence>
<evidence type="ECO:0000256" key="7">
    <source>
        <dbReference type="ARBA" id="ARBA00023004"/>
    </source>
</evidence>